<evidence type="ECO:0008006" key="3">
    <source>
        <dbReference type="Google" id="ProtNLM"/>
    </source>
</evidence>
<protein>
    <recommendedName>
        <fullName evidence="3">Phage protein</fullName>
    </recommendedName>
</protein>
<sequence>MEKTWPTGAREEKIMTQETNQNEVVVQNNAVAKRNDGSNYISAILEETKQGFVEANNGLDMDFVRMGEWLTVNKKGNFVEKDDENVMYGDNIDVVIGYGEQRWSVWGKQDSPEDGQLIVAEKTKEDVEVVFNQWLAENPQAEERYELDDIQLRYMASVVPVSTLSPDDFPRIYLMSFSPTDTIIYGRFAMNVYTGKYKALGVPSKLGVNKIVTRLVTTERKSRTNASNQWIGIDFQPVGVFKPEDYGINVEETEQAEKASE</sequence>
<dbReference type="Proteomes" id="UP000194143">
    <property type="component" value="Chromosome"/>
</dbReference>
<evidence type="ECO:0000313" key="1">
    <source>
        <dbReference type="EMBL" id="ARP57238.1"/>
    </source>
</evidence>
<accession>A0A1W6WKW9</accession>
<dbReference type="EMBL" id="CP021061">
    <property type="protein sequence ID" value="ARP57238.1"/>
    <property type="molecule type" value="Genomic_DNA"/>
</dbReference>
<name>A0A1W6WKW9_BACTU</name>
<gene>
    <name evidence="1" type="ORF">CAB88_09090</name>
</gene>
<proteinExistence type="predicted"/>
<organism evidence="1 2">
    <name type="scientific">Bacillus thuringiensis</name>
    <dbReference type="NCBI Taxonomy" id="1428"/>
    <lineage>
        <taxon>Bacteria</taxon>
        <taxon>Bacillati</taxon>
        <taxon>Bacillota</taxon>
        <taxon>Bacilli</taxon>
        <taxon>Bacillales</taxon>
        <taxon>Bacillaceae</taxon>
        <taxon>Bacillus</taxon>
        <taxon>Bacillus cereus group</taxon>
    </lineage>
</organism>
<reference evidence="1 2" key="1">
    <citation type="submission" date="2017-04" db="EMBL/GenBank/DDBJ databases">
        <title>Complete Genome Sequence of Bacillus thuringiensis type Strain ATCC 10792.</title>
        <authorList>
            <person name="Oh D.-H."/>
            <person name="Park B.-J."/>
            <person name="Shuai W."/>
            <person name="Chelliah R."/>
        </authorList>
    </citation>
    <scope>NUCLEOTIDE SEQUENCE [LARGE SCALE GENOMIC DNA]</scope>
    <source>
        <strain evidence="1 2">ATCC 10792</strain>
    </source>
</reference>
<keyword evidence="2" id="KW-1185">Reference proteome</keyword>
<dbReference type="AlphaFoldDB" id="A0A1W6WKW9"/>
<evidence type="ECO:0000313" key="2">
    <source>
        <dbReference type="Proteomes" id="UP000194143"/>
    </source>
</evidence>